<protein>
    <recommendedName>
        <fullName evidence="3">Tyr recombinase domain-containing protein</fullName>
    </recommendedName>
</protein>
<evidence type="ECO:0000256" key="1">
    <source>
        <dbReference type="ARBA" id="ARBA00022908"/>
    </source>
</evidence>
<keyword evidence="1" id="KW-0229">DNA integration</keyword>
<dbReference type="InterPro" id="IPR002104">
    <property type="entry name" value="Integrase_catalytic"/>
</dbReference>
<dbReference type="InterPro" id="IPR013762">
    <property type="entry name" value="Integrase-like_cat_sf"/>
</dbReference>
<dbReference type="GO" id="GO:0015074">
    <property type="term" value="P:DNA integration"/>
    <property type="evidence" value="ECO:0007669"/>
    <property type="project" value="UniProtKB-KW"/>
</dbReference>
<sequence>MAKRVIDVKLNFPGLLPPEKMASGNLRYRVRVEGDKKKRITLTVPPEHPEFHEHYHAARRGIQLKPTQTPVQKSIRGSMAWLCYLHLESLEKKVAAGNASPLTLKKRRGLFKRVIEECGDYRLEMPTHEVVKLRDKFQHTPALADDIVDALSAMYKEAIPHICTVNPAAGVGRIYRGKGGAVPWTVQDLRKYRETHEKGSQAHLCLTLFTFTACRISDAVTLGRGNEFEKDGILGLGWQPRKKGSAPVEIPLMPPLFEATRAAKVQGATYLLTKHGKPYASPDALGQHFRRWCREAGLENRSSHGIRKAAAHLLAQEGCTQYQIMTIHGHTSAKTSEVYTKGVERWKLAKDAMSKLEAMDW</sequence>
<keyword evidence="5" id="KW-1185">Reference proteome</keyword>
<dbReference type="AlphaFoldDB" id="A0A2R4MDY3"/>
<reference evidence="4 5" key="1">
    <citation type="submission" date="2017-05" db="EMBL/GenBank/DDBJ databases">
        <title>Genome Analysis of Maritalea myrionectae HL2708#5.</title>
        <authorList>
            <consortium name="Cotde Inc.-PKNU"/>
            <person name="Jang D."/>
            <person name="Oh H.-M."/>
        </authorList>
    </citation>
    <scope>NUCLEOTIDE SEQUENCE [LARGE SCALE GENOMIC DNA]</scope>
    <source>
        <strain evidence="4 5">HL2708#5</strain>
    </source>
</reference>
<dbReference type="InterPro" id="IPR011010">
    <property type="entry name" value="DNA_brk_join_enz"/>
</dbReference>
<evidence type="ECO:0000313" key="5">
    <source>
        <dbReference type="Proteomes" id="UP000258927"/>
    </source>
</evidence>
<dbReference type="PANTHER" id="PTHR30349">
    <property type="entry name" value="PHAGE INTEGRASE-RELATED"/>
    <property type="match status" value="1"/>
</dbReference>
<dbReference type="GO" id="GO:0006310">
    <property type="term" value="P:DNA recombination"/>
    <property type="evidence" value="ECO:0007669"/>
    <property type="project" value="UniProtKB-KW"/>
</dbReference>
<dbReference type="KEGG" id="mmyr:MXMO3_01657"/>
<evidence type="ECO:0000259" key="3">
    <source>
        <dbReference type="PROSITE" id="PS51898"/>
    </source>
</evidence>
<evidence type="ECO:0000313" key="4">
    <source>
        <dbReference type="EMBL" id="AVX04183.1"/>
    </source>
</evidence>
<dbReference type="InterPro" id="IPR050090">
    <property type="entry name" value="Tyrosine_recombinase_XerCD"/>
</dbReference>
<dbReference type="Gene3D" id="1.10.443.10">
    <property type="entry name" value="Intergrase catalytic core"/>
    <property type="match status" value="1"/>
</dbReference>
<dbReference type="SUPFAM" id="SSF56349">
    <property type="entry name" value="DNA breaking-rejoining enzymes"/>
    <property type="match status" value="1"/>
</dbReference>
<evidence type="ECO:0000256" key="2">
    <source>
        <dbReference type="ARBA" id="ARBA00023172"/>
    </source>
</evidence>
<accession>A0A2R4MDY3</accession>
<dbReference type="EMBL" id="CP021330">
    <property type="protein sequence ID" value="AVX04183.1"/>
    <property type="molecule type" value="Genomic_DNA"/>
</dbReference>
<feature type="domain" description="Tyr recombinase" evidence="3">
    <location>
        <begin position="179"/>
        <end position="353"/>
    </location>
</feature>
<name>A0A2R4MDY3_9HYPH</name>
<organism evidence="4 5">
    <name type="scientific">Maritalea myrionectae</name>
    <dbReference type="NCBI Taxonomy" id="454601"/>
    <lineage>
        <taxon>Bacteria</taxon>
        <taxon>Pseudomonadati</taxon>
        <taxon>Pseudomonadota</taxon>
        <taxon>Alphaproteobacteria</taxon>
        <taxon>Hyphomicrobiales</taxon>
        <taxon>Devosiaceae</taxon>
        <taxon>Maritalea</taxon>
    </lineage>
</organism>
<dbReference type="GO" id="GO:0003677">
    <property type="term" value="F:DNA binding"/>
    <property type="evidence" value="ECO:0007669"/>
    <property type="project" value="InterPro"/>
</dbReference>
<keyword evidence="2" id="KW-0233">DNA recombination</keyword>
<dbReference type="Proteomes" id="UP000258927">
    <property type="component" value="Chromosome"/>
</dbReference>
<dbReference type="PANTHER" id="PTHR30349:SF64">
    <property type="entry name" value="PROPHAGE INTEGRASE INTD-RELATED"/>
    <property type="match status" value="1"/>
</dbReference>
<dbReference type="Pfam" id="PF00589">
    <property type="entry name" value="Phage_integrase"/>
    <property type="match status" value="1"/>
</dbReference>
<gene>
    <name evidence="4" type="ORF">MXMO3_01657</name>
</gene>
<dbReference type="PROSITE" id="PS51898">
    <property type="entry name" value="TYR_RECOMBINASE"/>
    <property type="match status" value="1"/>
</dbReference>
<proteinExistence type="predicted"/>